<dbReference type="AlphaFoldDB" id="A0A2Z3KHK9"/>
<dbReference type="RefSeq" id="WP_109991401.1">
    <property type="nucleotide sequence ID" value="NZ_CP028160.1"/>
</dbReference>
<sequence length="107" mass="12650">MEFEDFKKYVEENCKAKSIFFPKVTKYITEQVNSDENEVYLSPSQIESEVKKGWNDALKNLYAKVNKKVKTKKTDSYPVKVEKWLAEMSELDILDEFTDSIDDMEFE</sequence>
<protein>
    <submittedName>
        <fullName evidence="1">Uncharacterized protein</fullName>
    </submittedName>
</protein>
<reference evidence="1 2" key="1">
    <citation type="submission" date="2018-03" db="EMBL/GenBank/DDBJ databases">
        <title>Genome sequence of Lactococcus lactis strain 14B4 from almond drupe.</title>
        <authorList>
            <person name="Tran T.D."/>
            <person name="McGarvey J.A."/>
            <person name="Huynh S."/>
            <person name="Parker C.T."/>
        </authorList>
    </citation>
    <scope>NUCLEOTIDE SEQUENCE [LARGE SCALE GENOMIC DNA]</scope>
    <source>
        <strain evidence="1 2">14B4</strain>
    </source>
</reference>
<dbReference type="GeneID" id="89634660"/>
<evidence type="ECO:0000313" key="1">
    <source>
        <dbReference type="EMBL" id="AWN66988.1"/>
    </source>
</evidence>
<dbReference type="Proteomes" id="UP000245919">
    <property type="component" value="Chromosome"/>
</dbReference>
<accession>A0A2Z3KHK9</accession>
<organism evidence="1 2">
    <name type="scientific">Lactococcus lactis subsp. lactis</name>
    <name type="common">Streptococcus lactis</name>
    <dbReference type="NCBI Taxonomy" id="1360"/>
    <lineage>
        <taxon>Bacteria</taxon>
        <taxon>Bacillati</taxon>
        <taxon>Bacillota</taxon>
        <taxon>Bacilli</taxon>
        <taxon>Lactobacillales</taxon>
        <taxon>Streptococcaceae</taxon>
        <taxon>Lactococcus</taxon>
    </lineage>
</organism>
<dbReference type="EMBL" id="CP028160">
    <property type="protein sequence ID" value="AWN66988.1"/>
    <property type="molecule type" value="Genomic_DNA"/>
</dbReference>
<evidence type="ECO:0000313" key="2">
    <source>
        <dbReference type="Proteomes" id="UP000245919"/>
    </source>
</evidence>
<name>A0A2Z3KHK9_LACLL</name>
<gene>
    <name evidence="1" type="ORF">LL14B4_12820</name>
</gene>
<proteinExistence type="predicted"/>